<feature type="signal peptide" evidence="1">
    <location>
        <begin position="1"/>
        <end position="21"/>
    </location>
</feature>
<feature type="domain" description="Amidohydrolase 3" evidence="2">
    <location>
        <begin position="68"/>
        <end position="502"/>
    </location>
</feature>
<protein>
    <submittedName>
        <fullName evidence="3">Amidohydrolase family protein</fullName>
    </submittedName>
</protein>
<name>A0A972VV97_9GAMM</name>
<dbReference type="PANTHER" id="PTHR11647">
    <property type="entry name" value="HYDRANTOINASE/DIHYDROPYRIMIDINASE FAMILY MEMBER"/>
    <property type="match status" value="1"/>
</dbReference>
<evidence type="ECO:0000313" key="3">
    <source>
        <dbReference type="EMBL" id="NQV64206.1"/>
    </source>
</evidence>
<feature type="chain" id="PRO_5036848942" evidence="1">
    <location>
        <begin position="22"/>
        <end position="522"/>
    </location>
</feature>
<evidence type="ECO:0000313" key="4">
    <source>
        <dbReference type="Proteomes" id="UP000754644"/>
    </source>
</evidence>
<dbReference type="Pfam" id="PF07969">
    <property type="entry name" value="Amidohydro_3"/>
    <property type="match status" value="1"/>
</dbReference>
<organism evidence="3 4">
    <name type="scientific">SAR86 cluster bacterium</name>
    <dbReference type="NCBI Taxonomy" id="2030880"/>
    <lineage>
        <taxon>Bacteria</taxon>
        <taxon>Pseudomonadati</taxon>
        <taxon>Pseudomonadota</taxon>
        <taxon>Gammaproteobacteria</taxon>
        <taxon>SAR86 cluster</taxon>
    </lineage>
</organism>
<dbReference type="SUPFAM" id="SSF51556">
    <property type="entry name" value="Metallo-dependent hydrolases"/>
    <property type="match status" value="1"/>
</dbReference>
<gene>
    <name evidence="3" type="ORF">HQ497_02475</name>
</gene>
<dbReference type="EMBL" id="JABMOJ010000085">
    <property type="protein sequence ID" value="NQV64206.1"/>
    <property type="molecule type" value="Genomic_DNA"/>
</dbReference>
<dbReference type="AlphaFoldDB" id="A0A972VV97"/>
<dbReference type="InterPro" id="IPR032466">
    <property type="entry name" value="Metal_Hydrolase"/>
</dbReference>
<dbReference type="GO" id="GO:0016810">
    <property type="term" value="F:hydrolase activity, acting on carbon-nitrogen (but not peptide) bonds"/>
    <property type="evidence" value="ECO:0007669"/>
    <property type="project" value="InterPro"/>
</dbReference>
<dbReference type="Gene3D" id="3.20.20.140">
    <property type="entry name" value="Metal-dependent hydrolases"/>
    <property type="match status" value="2"/>
</dbReference>
<evidence type="ECO:0000259" key="2">
    <source>
        <dbReference type="Pfam" id="PF07969"/>
    </source>
</evidence>
<dbReference type="SUPFAM" id="SSF51338">
    <property type="entry name" value="Composite domain of metallo-dependent hydrolases"/>
    <property type="match status" value="1"/>
</dbReference>
<dbReference type="InterPro" id="IPR050378">
    <property type="entry name" value="Metallo-dep_Hydrolases_sf"/>
</dbReference>
<proteinExistence type="predicted"/>
<reference evidence="3" key="1">
    <citation type="submission" date="2020-05" db="EMBL/GenBank/DDBJ databases">
        <title>Sulfur intermediates as new biogeochemical hubs in an aquatic model microbial ecosystem.</title>
        <authorList>
            <person name="Vigneron A."/>
        </authorList>
    </citation>
    <scope>NUCLEOTIDE SEQUENCE</scope>
    <source>
        <strain evidence="3">Bin.250</strain>
    </source>
</reference>
<keyword evidence="1" id="KW-0732">Signal</keyword>
<evidence type="ECO:0000256" key="1">
    <source>
        <dbReference type="SAM" id="SignalP"/>
    </source>
</evidence>
<dbReference type="InterPro" id="IPR011059">
    <property type="entry name" value="Metal-dep_hydrolase_composite"/>
</dbReference>
<accession>A0A972VV97</accession>
<dbReference type="InterPro" id="IPR013108">
    <property type="entry name" value="Amidohydro_3"/>
</dbReference>
<dbReference type="PANTHER" id="PTHR11647:SF1">
    <property type="entry name" value="COLLAPSIN RESPONSE MEDIATOR PROTEIN"/>
    <property type="match status" value="1"/>
</dbReference>
<sequence>MKRACLLLACWLVCQASWSAAAEYDLVIDNVRIIDGSGNPWYRNDIAIAGDRIAGIGDYSTAMAITRIDGTELYAAPGFIDTHSHTADALLDRQRSDVPGLLSQGITAVLINPDGGGSTDIASQIATLREHGTGVNVGLFLPHGEIRKQVMAMADRGPTDSELSLMRDLVRQGMLAGAFGLSSGTFYAPGSFAANDELIAIMKEVAIYGGAYNSHIRDESNYSIGVVAAVEEVIDVGRRTGAPVVVTHIKALGPPVWGMAEVLTRNIEQARREGVQVYTDQYPYIASHTSLDAALLPRWAFDGGWPATVARFSDLNQRPELEAAMEENLARRGGADRIQFSRAPETPAIVGQTLQAWADQKETGAITAAINLLLQGRPGIISFNMSDADLETFMRAPWNMTASDGRNPPWLEGSPHPRGFGTFPRKIRKYVLEQQIITLPDAVRSMTSLPAQVYQIHQRGLLKQGYYADITLFDLDEIKDNATFESPWQYASGIQHVIVNGGVAWSNGQLTQVRHGRVLQHE</sequence>
<dbReference type="Proteomes" id="UP000754644">
    <property type="component" value="Unassembled WGS sequence"/>
</dbReference>
<comment type="caution">
    <text evidence="3">The sequence shown here is derived from an EMBL/GenBank/DDBJ whole genome shotgun (WGS) entry which is preliminary data.</text>
</comment>